<evidence type="ECO:0000313" key="1">
    <source>
        <dbReference type="EMBL" id="CAB4323349.1"/>
    </source>
</evidence>
<organism evidence="1">
    <name type="scientific">freshwater metagenome</name>
    <dbReference type="NCBI Taxonomy" id="449393"/>
    <lineage>
        <taxon>unclassified sequences</taxon>
        <taxon>metagenomes</taxon>
        <taxon>ecological metagenomes</taxon>
    </lineage>
</organism>
<protein>
    <submittedName>
        <fullName evidence="1">Unannotated protein</fullName>
    </submittedName>
</protein>
<evidence type="ECO:0000313" key="2">
    <source>
        <dbReference type="EMBL" id="CAB4929376.1"/>
    </source>
</evidence>
<sequence length="63" mass="7053">MDDQRAVLSSAVTTLDDLVARITGVAETMHQAGDESLAADLFEVERSLRMAHRRLSTVNRRIR</sequence>
<dbReference type="AlphaFoldDB" id="A0A6J5YI25"/>
<name>A0A6J5YI25_9ZZZZ</name>
<proteinExistence type="predicted"/>
<reference evidence="1" key="1">
    <citation type="submission" date="2020-05" db="EMBL/GenBank/DDBJ databases">
        <authorList>
            <person name="Chiriac C."/>
            <person name="Salcher M."/>
            <person name="Ghai R."/>
            <person name="Kavagutti S V."/>
        </authorList>
    </citation>
    <scope>NUCLEOTIDE SEQUENCE</scope>
</reference>
<dbReference type="EMBL" id="CAFBNC010000018">
    <property type="protein sequence ID" value="CAB4929376.1"/>
    <property type="molecule type" value="Genomic_DNA"/>
</dbReference>
<accession>A0A6J5YI25</accession>
<gene>
    <name evidence="1" type="ORF">UFOPK1392_01103</name>
    <name evidence="2" type="ORF">UFOPK3733_00575</name>
</gene>
<dbReference type="EMBL" id="CAEMXZ010000039">
    <property type="protein sequence ID" value="CAB4323349.1"/>
    <property type="molecule type" value="Genomic_DNA"/>
</dbReference>